<comment type="caution">
    <text evidence="1">The sequence shown here is derived from an EMBL/GenBank/DDBJ whole genome shotgun (WGS) entry which is preliminary data.</text>
</comment>
<reference evidence="1 2" key="1">
    <citation type="journal article" date="2023" name="Nucleic Acids Res.">
        <title>The hologenome of Daphnia magna reveals possible DNA methylation and microbiome-mediated evolution of the host genome.</title>
        <authorList>
            <person name="Chaturvedi A."/>
            <person name="Li X."/>
            <person name="Dhandapani V."/>
            <person name="Marshall H."/>
            <person name="Kissane S."/>
            <person name="Cuenca-Cambronero M."/>
            <person name="Asole G."/>
            <person name="Calvet F."/>
            <person name="Ruiz-Romero M."/>
            <person name="Marangio P."/>
            <person name="Guigo R."/>
            <person name="Rago D."/>
            <person name="Mirbahai L."/>
            <person name="Eastwood N."/>
            <person name="Colbourne J.K."/>
            <person name="Zhou J."/>
            <person name="Mallon E."/>
            <person name="Orsini L."/>
        </authorList>
    </citation>
    <scope>NUCLEOTIDE SEQUENCE [LARGE SCALE GENOMIC DNA]</scope>
    <source>
        <strain evidence="1">LRV0_1</strain>
    </source>
</reference>
<name>A0ABQ9YNL4_9CRUS</name>
<accession>A0ABQ9YNL4</accession>
<dbReference type="Proteomes" id="UP001234178">
    <property type="component" value="Unassembled WGS sequence"/>
</dbReference>
<dbReference type="EMBL" id="JAOYFB010000001">
    <property type="protein sequence ID" value="KAK4002206.1"/>
    <property type="molecule type" value="Genomic_DNA"/>
</dbReference>
<sequence length="67" mass="7767">MSVLFCRSHMGVLHTKREERKTLRACINDGREKKESAIGNDKWNLNLEAICLVIETVSEKKKEKHVD</sequence>
<protein>
    <submittedName>
        <fullName evidence="1">Uncharacterized protein</fullName>
    </submittedName>
</protein>
<evidence type="ECO:0000313" key="1">
    <source>
        <dbReference type="EMBL" id="KAK4002206.1"/>
    </source>
</evidence>
<gene>
    <name evidence="1" type="ORF">OUZ56_004049</name>
</gene>
<organism evidence="1 2">
    <name type="scientific">Daphnia magna</name>
    <dbReference type="NCBI Taxonomy" id="35525"/>
    <lineage>
        <taxon>Eukaryota</taxon>
        <taxon>Metazoa</taxon>
        <taxon>Ecdysozoa</taxon>
        <taxon>Arthropoda</taxon>
        <taxon>Crustacea</taxon>
        <taxon>Branchiopoda</taxon>
        <taxon>Diplostraca</taxon>
        <taxon>Cladocera</taxon>
        <taxon>Anomopoda</taxon>
        <taxon>Daphniidae</taxon>
        <taxon>Daphnia</taxon>
    </lineage>
</organism>
<proteinExistence type="predicted"/>
<keyword evidence="2" id="KW-1185">Reference proteome</keyword>
<evidence type="ECO:0000313" key="2">
    <source>
        <dbReference type="Proteomes" id="UP001234178"/>
    </source>
</evidence>